<evidence type="ECO:0000313" key="5">
    <source>
        <dbReference type="Proteomes" id="UP000008066"/>
    </source>
</evidence>
<evidence type="ECO:0000259" key="3">
    <source>
        <dbReference type="Pfam" id="PF24808"/>
    </source>
</evidence>
<feature type="region of interest" description="Disordered" evidence="1">
    <location>
        <begin position="125"/>
        <end position="160"/>
    </location>
</feature>
<proteinExistence type="predicted"/>
<feature type="compositionally biased region" description="Low complexity" evidence="1">
    <location>
        <begin position="130"/>
        <end position="160"/>
    </location>
</feature>
<evidence type="ECO:0000256" key="2">
    <source>
        <dbReference type="SAM" id="SignalP"/>
    </source>
</evidence>
<dbReference type="KEGG" id="cthr:CTHT_0053340"/>
<feature type="domain" description="DUF7707" evidence="3">
    <location>
        <begin position="25"/>
        <end position="125"/>
    </location>
</feature>
<dbReference type="Pfam" id="PF24808">
    <property type="entry name" value="DUF7707"/>
    <property type="match status" value="1"/>
</dbReference>
<reference evidence="4 5" key="1">
    <citation type="journal article" date="2011" name="Cell">
        <title>Insight into structure and assembly of the nuclear pore complex by utilizing the genome of a eukaryotic thermophile.</title>
        <authorList>
            <person name="Amlacher S."/>
            <person name="Sarges P."/>
            <person name="Flemming D."/>
            <person name="van Noort V."/>
            <person name="Kunze R."/>
            <person name="Devos D.P."/>
            <person name="Arumugam M."/>
            <person name="Bork P."/>
            <person name="Hurt E."/>
        </authorList>
    </citation>
    <scope>NUCLEOTIDE SEQUENCE [LARGE SCALE GENOMIC DNA]</scope>
    <source>
        <strain evidence="5">DSM 1495 / CBS 144.50 / IMI 039719</strain>
    </source>
</reference>
<dbReference type="RefSeq" id="XP_006695671.1">
    <property type="nucleotide sequence ID" value="XM_006695608.1"/>
</dbReference>
<dbReference type="AlphaFoldDB" id="G0SDX5"/>
<gene>
    <name evidence="4" type="ORF">CTHT_0053340</name>
</gene>
<accession>G0SDX5</accession>
<dbReference type="eggNOG" id="ENOG502SSWV">
    <property type="taxonomic scope" value="Eukaryota"/>
</dbReference>
<dbReference type="InterPro" id="IPR056124">
    <property type="entry name" value="DUF7707"/>
</dbReference>
<dbReference type="HOGENOM" id="CLU_084512_1_1_1"/>
<dbReference type="EMBL" id="GL988045">
    <property type="protein sequence ID" value="EGS18726.1"/>
    <property type="molecule type" value="Genomic_DNA"/>
</dbReference>
<feature type="signal peptide" evidence="2">
    <location>
        <begin position="1"/>
        <end position="17"/>
    </location>
</feature>
<dbReference type="OMA" id="CSAQRNT"/>
<feature type="chain" id="PRO_5003409155" description="DUF7707 domain-containing protein" evidence="2">
    <location>
        <begin position="18"/>
        <end position="190"/>
    </location>
</feature>
<evidence type="ECO:0000313" key="4">
    <source>
        <dbReference type="EMBL" id="EGS18726.1"/>
    </source>
</evidence>
<name>G0SDX5_CHATD</name>
<dbReference type="PANTHER" id="PTHR38118">
    <property type="entry name" value="ANCHORED CELL WALL PROTEIN 11-RELATED"/>
    <property type="match status" value="1"/>
</dbReference>
<sequence>MRSIVLVALSTLGVAVAQSSRGNFTIDPASVEPRTRAEWCNAQYNSCRTLCGGRPKSNDCDTETLEYDCTCSNGTAPGLEYYIQTMPTFICEQAYTDCIAANTGSSKAQDDCKTNIKEKCGTLDPNKAQVDSGDGTGSSSSASSTASATGPASSAAVSSSTSAGGAAPTGAFLLGNGIAVAAAGVFAAML</sequence>
<evidence type="ECO:0000256" key="1">
    <source>
        <dbReference type="SAM" id="MobiDB-lite"/>
    </source>
</evidence>
<dbReference type="PANTHER" id="PTHR38118:SF3">
    <property type="entry name" value="ANCHORED CELL WALL PROTEIN 11"/>
    <property type="match status" value="1"/>
</dbReference>
<keyword evidence="5" id="KW-1185">Reference proteome</keyword>
<keyword evidence="2" id="KW-0732">Signal</keyword>
<organism evidence="5">
    <name type="scientific">Chaetomium thermophilum (strain DSM 1495 / CBS 144.50 / IMI 039719)</name>
    <name type="common">Thermochaetoides thermophila</name>
    <dbReference type="NCBI Taxonomy" id="759272"/>
    <lineage>
        <taxon>Eukaryota</taxon>
        <taxon>Fungi</taxon>
        <taxon>Dikarya</taxon>
        <taxon>Ascomycota</taxon>
        <taxon>Pezizomycotina</taxon>
        <taxon>Sordariomycetes</taxon>
        <taxon>Sordariomycetidae</taxon>
        <taxon>Sordariales</taxon>
        <taxon>Chaetomiaceae</taxon>
        <taxon>Thermochaetoides</taxon>
    </lineage>
</organism>
<protein>
    <recommendedName>
        <fullName evidence="3">DUF7707 domain-containing protein</fullName>
    </recommendedName>
</protein>
<dbReference type="Proteomes" id="UP000008066">
    <property type="component" value="Unassembled WGS sequence"/>
</dbReference>
<dbReference type="GeneID" id="18259372"/>
<dbReference type="OrthoDB" id="2121879at2759"/>